<dbReference type="EMBL" id="GBRH01269400">
    <property type="protein sequence ID" value="JAD28495.1"/>
    <property type="molecule type" value="Transcribed_RNA"/>
</dbReference>
<reference evidence="1" key="1">
    <citation type="submission" date="2014-09" db="EMBL/GenBank/DDBJ databases">
        <authorList>
            <person name="Magalhaes I.L.F."/>
            <person name="Oliveira U."/>
            <person name="Santos F.R."/>
            <person name="Vidigal T.H.D.A."/>
            <person name="Brescovit A.D."/>
            <person name="Santos A.J."/>
        </authorList>
    </citation>
    <scope>NUCLEOTIDE SEQUENCE</scope>
    <source>
        <tissue evidence="1">Shoot tissue taken approximately 20 cm above the soil surface</tissue>
    </source>
</reference>
<evidence type="ECO:0000313" key="1">
    <source>
        <dbReference type="EMBL" id="JAD28495.1"/>
    </source>
</evidence>
<proteinExistence type="predicted"/>
<sequence length="64" mass="7575">MTLTEINNVLYLVACYVDFTDLSSQKRKISQNFVNLYQILLNLYHCLCYCFNSKIYTNGQPWLV</sequence>
<name>A0A0A8YVG0_ARUDO</name>
<protein>
    <submittedName>
        <fullName evidence="1">Uncharacterized protein</fullName>
    </submittedName>
</protein>
<reference evidence="1" key="2">
    <citation type="journal article" date="2015" name="Data Brief">
        <title>Shoot transcriptome of the giant reed, Arundo donax.</title>
        <authorList>
            <person name="Barrero R.A."/>
            <person name="Guerrero F.D."/>
            <person name="Moolhuijzen P."/>
            <person name="Goolsby J.A."/>
            <person name="Tidwell J."/>
            <person name="Bellgard S.E."/>
            <person name="Bellgard M.I."/>
        </authorList>
    </citation>
    <scope>NUCLEOTIDE SEQUENCE</scope>
    <source>
        <tissue evidence="1">Shoot tissue taken approximately 20 cm above the soil surface</tissue>
    </source>
</reference>
<dbReference type="AlphaFoldDB" id="A0A0A8YVG0"/>
<organism evidence="1">
    <name type="scientific">Arundo donax</name>
    <name type="common">Giant reed</name>
    <name type="synonym">Donax arundinaceus</name>
    <dbReference type="NCBI Taxonomy" id="35708"/>
    <lineage>
        <taxon>Eukaryota</taxon>
        <taxon>Viridiplantae</taxon>
        <taxon>Streptophyta</taxon>
        <taxon>Embryophyta</taxon>
        <taxon>Tracheophyta</taxon>
        <taxon>Spermatophyta</taxon>
        <taxon>Magnoliopsida</taxon>
        <taxon>Liliopsida</taxon>
        <taxon>Poales</taxon>
        <taxon>Poaceae</taxon>
        <taxon>PACMAD clade</taxon>
        <taxon>Arundinoideae</taxon>
        <taxon>Arundineae</taxon>
        <taxon>Arundo</taxon>
    </lineage>
</organism>
<accession>A0A0A8YVG0</accession>